<sequence length="266" mass="31331">RYSIDVEGLIYAGGEFSSHFRVNNSQSGGETWQVRKIERDNDGNVISDFWTDATFAPDRDNVIPITEDEYFEDDIVSRFIRFVKIVYGEDTLEENLDFIADSIGRKSSETARQSLRRYFVGEFYSDHVKNYKKRPIYWLFDSGKSNGFKALIYMHRYSDQTVAKVRTDYLHVLQRKYETEIERQRLIVDSEDYSSKERNSAKKKIYRIKKQMEECREYDQAAAYLANKRIQIDLDEGVKVNYARFQEVEVIDSSGKKVEMNLLAKI</sequence>
<proteinExistence type="predicted"/>
<evidence type="ECO:0000313" key="2">
    <source>
        <dbReference type="Proteomes" id="UP001165422"/>
    </source>
</evidence>
<evidence type="ECO:0000313" key="1">
    <source>
        <dbReference type="EMBL" id="MCC9296184.1"/>
    </source>
</evidence>
<comment type="caution">
    <text evidence="1">The sequence shown here is derived from an EMBL/GenBank/DDBJ whole genome shotgun (WGS) entry which is preliminary data.</text>
</comment>
<protein>
    <submittedName>
        <fullName evidence="1">BREX-1 system adenine-specific DNA-methyltransferase PglX</fullName>
    </submittedName>
</protein>
<accession>A0ABS8N8P2</accession>
<dbReference type="Proteomes" id="UP001165422">
    <property type="component" value="Unassembled WGS sequence"/>
</dbReference>
<keyword evidence="2" id="KW-1185">Reference proteome</keyword>
<reference evidence="1" key="1">
    <citation type="submission" date="2021-11" db="EMBL/GenBank/DDBJ databases">
        <authorList>
            <person name="Qingchun L."/>
            <person name="Dong Z."/>
            <person name="Zongwei Q."/>
            <person name="Jia Z."/>
            <person name="Duotao L."/>
        </authorList>
    </citation>
    <scope>NUCLEOTIDE SEQUENCE</scope>
    <source>
        <strain evidence="1">WLY-B-L2</strain>
    </source>
</reference>
<organism evidence="1 2">
    <name type="scientific">Clostridium aromativorans</name>
    <dbReference type="NCBI Taxonomy" id="2836848"/>
    <lineage>
        <taxon>Bacteria</taxon>
        <taxon>Bacillati</taxon>
        <taxon>Bacillota</taxon>
        <taxon>Clostridia</taxon>
        <taxon>Eubacteriales</taxon>
        <taxon>Clostridiaceae</taxon>
        <taxon>Clostridium</taxon>
    </lineage>
</organism>
<gene>
    <name evidence="1" type="ORF">LN736_15090</name>
</gene>
<dbReference type="EMBL" id="JAJJPB010000024">
    <property type="protein sequence ID" value="MCC9296184.1"/>
    <property type="molecule type" value="Genomic_DNA"/>
</dbReference>
<name>A0ABS8N8P2_9CLOT</name>
<feature type="non-terminal residue" evidence="1">
    <location>
        <position position="1"/>
    </location>
</feature>